<keyword evidence="5" id="KW-0378">Hydrolase</keyword>
<dbReference type="RefSeq" id="WP_085377238.1">
    <property type="nucleotide sequence ID" value="NZ_CP020612.1"/>
</dbReference>
<dbReference type="SMART" id="SM00487">
    <property type="entry name" value="DEXDc"/>
    <property type="match status" value="1"/>
</dbReference>
<dbReference type="SMART" id="SM00490">
    <property type="entry name" value="HELICc"/>
    <property type="match status" value="1"/>
</dbReference>
<dbReference type="EMBL" id="CP020612">
    <property type="protein sequence ID" value="ARJ69121.1"/>
    <property type="molecule type" value="Genomic_DNA"/>
</dbReference>
<proteinExistence type="predicted"/>
<dbReference type="CDD" id="cd17923">
    <property type="entry name" value="DEXHc_Hrq1-like"/>
    <property type="match status" value="1"/>
</dbReference>
<dbReference type="PROSITE" id="PS51192">
    <property type="entry name" value="HELICASE_ATP_BIND_1"/>
    <property type="match status" value="1"/>
</dbReference>
<dbReference type="Proteomes" id="UP000193017">
    <property type="component" value="Chromosome"/>
</dbReference>
<dbReference type="InterPro" id="IPR014001">
    <property type="entry name" value="Helicase_ATP-bd"/>
</dbReference>
<dbReference type="InterPro" id="IPR001650">
    <property type="entry name" value="Helicase_C-like"/>
</dbReference>
<organism evidence="5 6">
    <name type="scientific">Paracoccus contaminans</name>
    <dbReference type="NCBI Taxonomy" id="1945662"/>
    <lineage>
        <taxon>Bacteria</taxon>
        <taxon>Pseudomonadati</taxon>
        <taxon>Pseudomonadota</taxon>
        <taxon>Alphaproteobacteria</taxon>
        <taxon>Rhodobacterales</taxon>
        <taxon>Paracoccaceae</taxon>
        <taxon>Paracoccus</taxon>
    </lineage>
</organism>
<keyword evidence="1" id="KW-0547">Nucleotide-binding</keyword>
<evidence type="ECO:0000313" key="6">
    <source>
        <dbReference type="Proteomes" id="UP000193017"/>
    </source>
</evidence>
<gene>
    <name evidence="5" type="ORF">B0A89_05255</name>
</gene>
<dbReference type="Gene3D" id="3.40.50.300">
    <property type="entry name" value="P-loop containing nucleotide triphosphate hydrolases"/>
    <property type="match status" value="2"/>
</dbReference>
<dbReference type="GO" id="GO:0005524">
    <property type="term" value="F:ATP binding"/>
    <property type="evidence" value="ECO:0007669"/>
    <property type="project" value="UniProtKB-KW"/>
</dbReference>
<evidence type="ECO:0000313" key="5">
    <source>
        <dbReference type="EMBL" id="ARJ69121.1"/>
    </source>
</evidence>
<dbReference type="GO" id="GO:0006289">
    <property type="term" value="P:nucleotide-excision repair"/>
    <property type="evidence" value="ECO:0007669"/>
    <property type="project" value="TreeGrafter"/>
</dbReference>
<keyword evidence="6" id="KW-1185">Reference proteome</keyword>
<feature type="domain" description="Helicase ATP-binding" evidence="3">
    <location>
        <begin position="94"/>
        <end position="287"/>
    </location>
</feature>
<dbReference type="Pfam" id="PF00271">
    <property type="entry name" value="Helicase_C"/>
    <property type="match status" value="1"/>
</dbReference>
<dbReference type="GO" id="GO:0043138">
    <property type="term" value="F:3'-5' DNA helicase activity"/>
    <property type="evidence" value="ECO:0007669"/>
    <property type="project" value="TreeGrafter"/>
</dbReference>
<evidence type="ECO:0000259" key="4">
    <source>
        <dbReference type="PROSITE" id="PS51194"/>
    </source>
</evidence>
<protein>
    <submittedName>
        <fullName evidence="5">ATP-dependent helicase</fullName>
    </submittedName>
</protein>
<evidence type="ECO:0000256" key="1">
    <source>
        <dbReference type="ARBA" id="ARBA00022741"/>
    </source>
</evidence>
<accession>A0A1W6CW89</accession>
<dbReference type="KEGG" id="pcon:B0A89_05255"/>
<keyword evidence="5" id="KW-0347">Helicase</keyword>
<dbReference type="PROSITE" id="PS51194">
    <property type="entry name" value="HELICASE_CTER"/>
    <property type="match status" value="1"/>
</dbReference>
<evidence type="ECO:0000256" key="2">
    <source>
        <dbReference type="ARBA" id="ARBA00022840"/>
    </source>
</evidence>
<dbReference type="GO" id="GO:0036297">
    <property type="term" value="P:interstrand cross-link repair"/>
    <property type="evidence" value="ECO:0007669"/>
    <property type="project" value="TreeGrafter"/>
</dbReference>
<feature type="domain" description="Helicase C-terminal" evidence="4">
    <location>
        <begin position="928"/>
        <end position="1101"/>
    </location>
</feature>
<dbReference type="PANTHER" id="PTHR47957">
    <property type="entry name" value="ATP-DEPENDENT HELICASE HRQ1"/>
    <property type="match status" value="1"/>
</dbReference>
<dbReference type="InterPro" id="IPR011545">
    <property type="entry name" value="DEAD/DEAH_box_helicase_dom"/>
</dbReference>
<dbReference type="InterPro" id="IPR018973">
    <property type="entry name" value="MZB"/>
</dbReference>
<dbReference type="InterPro" id="IPR027417">
    <property type="entry name" value="P-loop_NTPase"/>
</dbReference>
<dbReference type="STRING" id="1945662.B0A89_05255"/>
<evidence type="ECO:0000259" key="3">
    <source>
        <dbReference type="PROSITE" id="PS51192"/>
    </source>
</evidence>
<dbReference type="Pfam" id="PF00270">
    <property type="entry name" value="DEAD"/>
    <property type="match status" value="1"/>
</dbReference>
<keyword evidence="2" id="KW-0067">ATP-binding</keyword>
<dbReference type="Pfam" id="PF09369">
    <property type="entry name" value="MZB"/>
    <property type="match status" value="1"/>
</dbReference>
<dbReference type="GO" id="GO:0003676">
    <property type="term" value="F:nucleic acid binding"/>
    <property type="evidence" value="ECO:0007669"/>
    <property type="project" value="InterPro"/>
</dbReference>
<name>A0A1W6CW89_9RHOB</name>
<dbReference type="PANTHER" id="PTHR47957:SF3">
    <property type="entry name" value="ATP-DEPENDENT HELICASE HRQ1"/>
    <property type="match status" value="1"/>
</dbReference>
<sequence length="1724" mass="190754">MKAFEFDHNLIDSYARFSRSFSTIRAPDIAAEVTRQYDDGRFWPDALLSLNPKFLSGPTVDDLVASGDLDEATARIFRIGATPIRFHRHQAQSIAKARAGQSFVVTTGTGSGKSLCFFVPVVDAIVRSRKAGQPRKTRAIIVYPMNALANSQIKEIEKFISQSGLPEELKPVVRRYTGQESQEERQRIADNPPDILLTNFMMAELLLTRQDALDTKVIDNATGLEFIVLDELHTYRGRQGADVAILVRRLRNRCAPAKAPICIGTSATMASEGSEAGRAKAVADVASRLFGASIGPDAVIDESLQRATDDRLKLEDVRPQLATTLGSDLPETLTDEALRRHPLAVWAELAIGLDDGQELKRKKPVPFDDAVEQLAQDSGLDKETCRRGFEQFLTRVSLPETERGGEGSGAFLAFKLHRFISGAGEIFTTLTGRPRRVLFEGQLEDPDAPGHRLYPTRFCRECGHEVHVVTKSEDADGLRFLPRNIDDTPIPDPDGDIAGYLTPVGGNDPDYAFTGDVETYPEDWREERNGIERLRANRKGRLPEQVTVRPDGRYSPDGVSFWFIPGKFGFCPCCLDQPHPSMRERSKLAGLSGEGRSSATTHLVSTALEWMNGDASGVPAEKRKLLGFTDNRQDAALQAGHFNDYLFVSLLRGAILRAVIDAGADGMAEDEFGLRVVKALGFTASNKEARIHWMLDPEAGAVVREDAQRSLAKVLAHRVWTDLRRGWRYTNPSLSVLKLVDVEFIGLDDIAQDRETLMAVHPALGDLDAGACKKLLKEILGAMLEGLAVSTEALDLTVLDTVGQKSRNLLRAPWAIDQKETPRSRSTLFLQAPGKDRVGLREEQTIIRAGHNSRIGRSINRRSMIGTKLNKDEYLAVMTGLLELMAREGLVSLVEIEADLLGWRLSPSAVRLVPGEAVRTGQAQGNRYFHDLYNAIATDLKRGRSTYWGLEGREHTAQVSQKQREWREWRFRFEDDDRAKLKENVAEIKASGESDQFLPALFCSPTMELGVDISALNAVYLRNVPPTPANYAQRAGRAGRSGQAAVIVTYCAAQSPHDQYFFERRNDMVAGVVRPPALDITNEELVRSHLHAVWLAEAKLALSPDIPEILDLKEAKYPLKQEVMEVINRPSLVTAARAPMKRVLDQILASVDGKKPAWMGDEDDLILEVAMRAPQEFDRAFDRWRELYNSARTQLMEANSRSEITGLSGADRRKIKAAQMQASDQIAILEQGKATNGSDFYSYRYLATEGFLPGYNFPRLPLYAFVPGEGKAGSFLQRARFLAISEFGPRSLIYHEGRAYRVMKAKLPPEVRTGDGSELATKDIFICSNCGACHEGEVERCHACNSPMAGEVPVQRTLRIDNVEAAPADRITANDEERVRQGFDIQTVFSWPRKDGRLQVTEADFRCGETSILALQYANSAEISRINKGLKRRKNQTVFGFNIDPRSGYWAKSEDEEPDVDVPPDVVRPVRIVPIVRDRKNALLLRFLDPDAYAPETIATVQHALLRGIAVTYQLEEGEILGEPLPARDNRRSILAYEATEGGAGVLNRLVEDPHALGKVAREALSLMHFDKVDDAIAAGDASLLVDRDSGACVRGCYRCLLSYFNQPDHELIDRASAEAKQILIDLARGEIVLAAGSSRPAGGIDGWDVAFKNAGIPAPDGASVSFADQEMRFAWRTHFVAACTSALSEAAREIADTKGWTLFELPETCADGVPDALISMFKD</sequence>
<dbReference type="SUPFAM" id="SSF52540">
    <property type="entry name" value="P-loop containing nucleoside triphosphate hydrolases"/>
    <property type="match status" value="2"/>
</dbReference>
<reference evidence="5 6" key="1">
    <citation type="submission" date="2017-03" db="EMBL/GenBank/DDBJ databases">
        <title>Genome sequence of Paracoccus contaminans isolated from a water microcosm.</title>
        <authorList>
            <person name="Aurass P."/>
            <person name="Karste S."/>
            <person name="Trost E."/>
            <person name="Glaeser S.P."/>
            <person name="Kaempfer P."/>
            <person name="Flieger A."/>
        </authorList>
    </citation>
    <scope>NUCLEOTIDE SEQUENCE [LARGE SCALE GENOMIC DNA]</scope>
    <source>
        <strain evidence="6">RKI 16-01929T\LMG 29738T\CCM 8701T\CIP 111112T</strain>
    </source>
</reference>
<dbReference type="OrthoDB" id="9815222at2"/>